<sequence>MAGCGTGHDTTQPAAQVLPQLSQATGATLTACAELATRIAYPDTTITAANPVAAGVLTVGGKPVPAHCQVKGEMLRRTGADGKAYAIGFEMRLPVAWNGRFFYQANGGVDGSVVPATGPVGGGGPLDNALNQGFAVLSSDAGHASPTPDFGIDPQARLDYGYQAVGKLTPMAKAVIRTAYGKAPDRSYIGGCSNGGRHTMVAAARYADQYDGFLVGDPGFRLPLAAIANIAGGKAYAGLASTPGDLGSGFTPAERKLVSNAVLAKCDALDGAADGLVQDTGACQAAFDIARDVTTCGGARDGTCLTAAQKTGIAGLFAGAKTETGTKIYASFPWDAGLATDGWASWKFSSPLTRDAGAVGLIWSVPPENPATFDGTAFALNGNLDTMLARVGATSATYPESALSFMLPPDPANLAALKNRGARMLVYHGTSDPIFSSDDTTAWYDALRKANGGDSSNFARFFRIPGMNHCAGGPATDQFDALTPLVAWVEQGQAPDVLQASARGAGNPGGVNADVPASWSPTRTRPLCAYPKVAKYKGSGDVEQAANFTCQ</sequence>
<keyword evidence="4" id="KW-0732">Signal</keyword>
<dbReference type="Proteomes" id="UP001165263">
    <property type="component" value="Unassembled WGS sequence"/>
</dbReference>
<evidence type="ECO:0000256" key="5">
    <source>
        <dbReference type="ARBA" id="ARBA00022801"/>
    </source>
</evidence>
<dbReference type="PANTHER" id="PTHR33938">
    <property type="entry name" value="FERULOYL ESTERASE B-RELATED"/>
    <property type="match status" value="1"/>
</dbReference>
<protein>
    <submittedName>
        <fullName evidence="8">Tannase/feruloyl esterase family alpha/beta hydrolase</fullName>
    </submittedName>
</protein>
<accession>A0ABT2BZ24</accession>
<keyword evidence="6" id="KW-0106">Calcium</keyword>
<evidence type="ECO:0000256" key="7">
    <source>
        <dbReference type="ARBA" id="ARBA00023157"/>
    </source>
</evidence>
<name>A0ABT2BZ24_9BURK</name>
<organism evidence="8 9">
    <name type="scientific">Telluria mixta</name>
    <dbReference type="NCBI Taxonomy" id="34071"/>
    <lineage>
        <taxon>Bacteria</taxon>
        <taxon>Pseudomonadati</taxon>
        <taxon>Pseudomonadota</taxon>
        <taxon>Betaproteobacteria</taxon>
        <taxon>Burkholderiales</taxon>
        <taxon>Oxalobacteraceae</taxon>
        <taxon>Telluria group</taxon>
        <taxon>Telluria</taxon>
    </lineage>
</organism>
<keyword evidence="3" id="KW-0479">Metal-binding</keyword>
<evidence type="ECO:0000256" key="2">
    <source>
        <dbReference type="ARBA" id="ARBA00022487"/>
    </source>
</evidence>
<gene>
    <name evidence="8" type="ORF">NX786_12710</name>
</gene>
<evidence type="ECO:0000313" key="8">
    <source>
        <dbReference type="EMBL" id="MCS0630197.1"/>
    </source>
</evidence>
<proteinExistence type="inferred from homology"/>
<evidence type="ECO:0000313" key="9">
    <source>
        <dbReference type="Proteomes" id="UP001165263"/>
    </source>
</evidence>
<dbReference type="InterPro" id="IPR029058">
    <property type="entry name" value="AB_hydrolase_fold"/>
</dbReference>
<keyword evidence="5 8" id="KW-0378">Hydrolase</keyword>
<dbReference type="PANTHER" id="PTHR33938:SF15">
    <property type="entry name" value="FERULOYL ESTERASE B-RELATED"/>
    <property type="match status" value="1"/>
</dbReference>
<evidence type="ECO:0000256" key="4">
    <source>
        <dbReference type="ARBA" id="ARBA00022729"/>
    </source>
</evidence>
<dbReference type="InterPro" id="IPR011118">
    <property type="entry name" value="Tannase/feruloyl_esterase"/>
</dbReference>
<dbReference type="Pfam" id="PF07519">
    <property type="entry name" value="Tannase"/>
    <property type="match status" value="1"/>
</dbReference>
<evidence type="ECO:0000256" key="1">
    <source>
        <dbReference type="ARBA" id="ARBA00006249"/>
    </source>
</evidence>
<evidence type="ECO:0000256" key="3">
    <source>
        <dbReference type="ARBA" id="ARBA00022723"/>
    </source>
</evidence>
<keyword evidence="7" id="KW-1015">Disulfide bond</keyword>
<keyword evidence="9" id="KW-1185">Reference proteome</keyword>
<comment type="similarity">
    <text evidence="1">Belongs to the tannase family.</text>
</comment>
<dbReference type="Gene3D" id="3.40.50.1820">
    <property type="entry name" value="alpha/beta hydrolase"/>
    <property type="match status" value="2"/>
</dbReference>
<dbReference type="EMBL" id="JANUHC010000004">
    <property type="protein sequence ID" value="MCS0630197.1"/>
    <property type="molecule type" value="Genomic_DNA"/>
</dbReference>
<keyword evidence="2" id="KW-0719">Serine esterase</keyword>
<reference evidence="8" key="1">
    <citation type="submission" date="2022-08" db="EMBL/GenBank/DDBJ databases">
        <title>Reclassification of Massilia species as members of the genera Telluria, Duganella, Pseudoduganella, Mokoshia gen. nov. and Zemynaea gen. nov. using orthogonal and non-orthogonal genome-based approaches.</title>
        <authorList>
            <person name="Bowman J.P."/>
        </authorList>
    </citation>
    <scope>NUCLEOTIDE SEQUENCE</scope>
    <source>
        <strain evidence="8">LMG 11547</strain>
    </source>
</reference>
<dbReference type="SUPFAM" id="SSF53474">
    <property type="entry name" value="alpha/beta-Hydrolases"/>
    <property type="match status" value="1"/>
</dbReference>
<comment type="caution">
    <text evidence="8">The sequence shown here is derived from an EMBL/GenBank/DDBJ whole genome shotgun (WGS) entry which is preliminary data.</text>
</comment>
<evidence type="ECO:0000256" key="6">
    <source>
        <dbReference type="ARBA" id="ARBA00022837"/>
    </source>
</evidence>
<dbReference type="GO" id="GO:0016787">
    <property type="term" value="F:hydrolase activity"/>
    <property type="evidence" value="ECO:0007669"/>
    <property type="project" value="UniProtKB-KW"/>
</dbReference>